<evidence type="ECO:0000313" key="1">
    <source>
        <dbReference type="EMBL" id="OZM56080.1"/>
    </source>
</evidence>
<dbReference type="Proteomes" id="UP000217083">
    <property type="component" value="Unassembled WGS sequence"/>
</dbReference>
<accession>A0A263BQW0</accession>
<sequence>MNHTIKDIVHIESLRHDKQQKIDHSVKETFADLFYFVERNANIREKVRAKHIFCEQTGLSLVELEDLKTKEIFSFWFCFDYVNIQGFTMYQLYLKQNSRTISESSLRVSAFLLALTIEPLLVENISSDKKCIVGKNVFTKEVQQISSFELPYNNTNIGDIIIGWTVKLGYEKKIISPFTVINSQKALLYSKRINKRYQEELNRKELPSWRSFMKLFGFIYLFPKNIITYT</sequence>
<keyword evidence="2" id="KW-1185">Reference proteome</keyword>
<reference evidence="2" key="1">
    <citation type="submission" date="2017-08" db="EMBL/GenBank/DDBJ databases">
        <authorList>
            <person name="Huang Z."/>
        </authorList>
    </citation>
    <scope>NUCLEOTIDE SEQUENCE [LARGE SCALE GENOMIC DNA]</scope>
    <source>
        <strain evidence="2">SA5d-4</strain>
    </source>
</reference>
<dbReference type="EMBL" id="NPIA01000008">
    <property type="protein sequence ID" value="OZM56080.1"/>
    <property type="molecule type" value="Genomic_DNA"/>
</dbReference>
<dbReference type="RefSeq" id="WP_094925951.1">
    <property type="nucleotide sequence ID" value="NZ_NPIA01000008.1"/>
</dbReference>
<comment type="caution">
    <text evidence="1">The sequence shown here is derived from an EMBL/GenBank/DDBJ whole genome shotgun (WGS) entry which is preliminary data.</text>
</comment>
<dbReference type="AlphaFoldDB" id="A0A263BQW0"/>
<protein>
    <submittedName>
        <fullName evidence="1">Uncharacterized protein</fullName>
    </submittedName>
</protein>
<evidence type="ECO:0000313" key="2">
    <source>
        <dbReference type="Proteomes" id="UP000217083"/>
    </source>
</evidence>
<organism evidence="1 2">
    <name type="scientific">Lottiidibacillus patelloidae</name>
    <dbReference type="NCBI Taxonomy" id="2670334"/>
    <lineage>
        <taxon>Bacteria</taxon>
        <taxon>Bacillati</taxon>
        <taxon>Bacillota</taxon>
        <taxon>Bacilli</taxon>
        <taxon>Bacillales</taxon>
        <taxon>Bacillaceae</taxon>
        <taxon>Lottiidibacillus</taxon>
    </lineage>
</organism>
<gene>
    <name evidence="1" type="ORF">CIB95_13300</name>
</gene>
<name>A0A263BQW0_9BACI</name>
<reference evidence="1 2" key="2">
    <citation type="submission" date="2017-09" db="EMBL/GenBank/DDBJ databases">
        <title>Bacillus patelloidae sp. nov., isolated from the intestinal tract of a marine limpet.</title>
        <authorList>
            <person name="Liu R."/>
            <person name="Dong C."/>
            <person name="Shao Z."/>
        </authorList>
    </citation>
    <scope>NUCLEOTIDE SEQUENCE [LARGE SCALE GENOMIC DNA]</scope>
    <source>
        <strain evidence="1 2">SA5d-4</strain>
    </source>
</reference>
<proteinExistence type="predicted"/>